<dbReference type="PROSITE" id="PS51257">
    <property type="entry name" value="PROKAR_LIPOPROTEIN"/>
    <property type="match status" value="1"/>
</dbReference>
<evidence type="ECO:0000256" key="2">
    <source>
        <dbReference type="ARBA" id="ARBA00022670"/>
    </source>
</evidence>
<proteinExistence type="inferred from homology"/>
<evidence type="ECO:0000313" key="9">
    <source>
        <dbReference type="EMBL" id="TWT69116.1"/>
    </source>
</evidence>
<dbReference type="InterPro" id="IPR029058">
    <property type="entry name" value="AB_hydrolase_fold"/>
</dbReference>
<sequence precursor="true">MKLHRQNTRVTSSIRSTATFAMVLLTACVASAERLTPERLWDLQRIGESAVSPDGSQLAFLVTSYDLEQNEGRTSVHLMSLDDQAVGKADQVATAFDTPLANMKTRVLIADVKGLSNLAWLDHTTGPRLLYIAPAEIDDADQSDDETGDADETTQNDPEDEEDDDEESSADETPQVFMLDPAGGDPVQLTHVAKGVGNLKAAPTGDRIAFTTEVKLGTTTKEQYPDLPKADARVIDALMYRHWDHWTEPTYSHVHVCGIDEQGVASEPVDLMASLRANCPMPPFGGKDEFAFSPDGQEIALTLKLVNNPAESTDSNVYIVPTDGGRLTNITPGMPGYDRSPVYSPDGRYLAFHSMRRAGFESDRNRIMIYNRSSGDIREVTVGLDQTAHSATWASDSRSLFFYSEMRGTDQVFRIDLEGQLQQISSGRFNHAIVDTLPGHDAVLVRQQSMLRPVELAWLNTESAKLTTITDVNGSIFKDLDLPTVEQRFFKASDGKMIHNWVVLPPDYDPDTDRQWPMLTYCQGGPQGQIGQWFSYRWNFHMMASQGYVVLAVNRRGLPGFGREWNDSISGDWGGQAMQDILASTDAMMADPTIDPKRVAAIGASFGGYTVYWLMGNADDRFCSMVSHCGVFNLESMYGSTEELFFVNWDLGGPYWKSGEVAEAYKKFSPHQYVDRWKTPLLIIHGQRDYRVPVTQAMEAFTAAQVQGVPSRFLYFPDEGHWVLGPQNGVLWGTVFFDWLDRYCKPGKQDAADADAN</sequence>
<protein>
    <submittedName>
        <fullName evidence="9">Prolyl tripeptidyl peptidase</fullName>
        <ecNumber evidence="9">3.4.14.12</ecNumber>
    </submittedName>
</protein>
<dbReference type="FunFam" id="3.40.50.1820:FF:000028">
    <property type="entry name" value="S9 family peptidase"/>
    <property type="match status" value="1"/>
</dbReference>
<evidence type="ECO:0000256" key="3">
    <source>
        <dbReference type="ARBA" id="ARBA00022729"/>
    </source>
</evidence>
<dbReference type="SUPFAM" id="SSF53474">
    <property type="entry name" value="alpha/beta-Hydrolases"/>
    <property type="match status" value="1"/>
</dbReference>
<evidence type="ECO:0000256" key="6">
    <source>
        <dbReference type="SAM" id="MobiDB-lite"/>
    </source>
</evidence>
<evidence type="ECO:0000313" key="10">
    <source>
        <dbReference type="Proteomes" id="UP000317238"/>
    </source>
</evidence>
<dbReference type="OrthoDB" id="269409at2"/>
<dbReference type="GO" id="GO:0006508">
    <property type="term" value="P:proteolysis"/>
    <property type="evidence" value="ECO:0007669"/>
    <property type="project" value="UniProtKB-KW"/>
</dbReference>
<dbReference type="Gene3D" id="2.120.10.30">
    <property type="entry name" value="TolB, C-terminal domain"/>
    <property type="match status" value="1"/>
</dbReference>
<keyword evidence="3 7" id="KW-0732">Signal</keyword>
<evidence type="ECO:0000259" key="8">
    <source>
        <dbReference type="Pfam" id="PF00326"/>
    </source>
</evidence>
<comment type="caution">
    <text evidence="9">The sequence shown here is derived from an EMBL/GenBank/DDBJ whole genome shotgun (WGS) entry which is preliminary data.</text>
</comment>
<keyword evidence="10" id="KW-1185">Reference proteome</keyword>
<comment type="similarity">
    <text evidence="1">Belongs to the peptidase S9C family.</text>
</comment>
<dbReference type="RefSeq" id="WP_146438687.1">
    <property type="nucleotide sequence ID" value="NZ_SJPL01000001.1"/>
</dbReference>
<feature type="signal peptide" evidence="7">
    <location>
        <begin position="1"/>
        <end position="32"/>
    </location>
</feature>
<evidence type="ECO:0000256" key="4">
    <source>
        <dbReference type="ARBA" id="ARBA00022801"/>
    </source>
</evidence>
<organism evidence="9 10">
    <name type="scientific">Crateriforma conspicua</name>
    <dbReference type="NCBI Taxonomy" id="2527996"/>
    <lineage>
        <taxon>Bacteria</taxon>
        <taxon>Pseudomonadati</taxon>
        <taxon>Planctomycetota</taxon>
        <taxon>Planctomycetia</taxon>
        <taxon>Planctomycetales</taxon>
        <taxon>Planctomycetaceae</taxon>
        <taxon>Crateriforma</taxon>
    </lineage>
</organism>
<feature type="domain" description="Peptidase S9 prolyl oligopeptidase catalytic" evidence="8">
    <location>
        <begin position="535"/>
        <end position="745"/>
    </location>
</feature>
<dbReference type="InterPro" id="IPR001375">
    <property type="entry name" value="Peptidase_S9_cat"/>
</dbReference>
<dbReference type="AlphaFoldDB" id="A0A5C5Y063"/>
<gene>
    <name evidence="9" type="primary">ptpA_2</name>
    <name evidence="9" type="ORF">Pan14r_14000</name>
</gene>
<dbReference type="SUPFAM" id="SSF82171">
    <property type="entry name" value="DPP6 N-terminal domain-like"/>
    <property type="match status" value="1"/>
</dbReference>
<keyword evidence="4 9" id="KW-0378">Hydrolase</keyword>
<dbReference type="InterPro" id="IPR011659">
    <property type="entry name" value="WD40"/>
</dbReference>
<feature type="compositionally biased region" description="Acidic residues" evidence="6">
    <location>
        <begin position="139"/>
        <end position="170"/>
    </location>
</feature>
<dbReference type="PANTHER" id="PTHR42776">
    <property type="entry name" value="SERINE PEPTIDASE S9 FAMILY MEMBER"/>
    <property type="match status" value="1"/>
</dbReference>
<dbReference type="GO" id="GO:0004252">
    <property type="term" value="F:serine-type endopeptidase activity"/>
    <property type="evidence" value="ECO:0007669"/>
    <property type="project" value="TreeGrafter"/>
</dbReference>
<feature type="region of interest" description="Disordered" evidence="6">
    <location>
        <begin position="139"/>
        <end position="182"/>
    </location>
</feature>
<dbReference type="InterPro" id="IPR011042">
    <property type="entry name" value="6-blade_b-propeller_TolB-like"/>
</dbReference>
<dbReference type="Proteomes" id="UP000317238">
    <property type="component" value="Unassembled WGS sequence"/>
</dbReference>
<dbReference type="PANTHER" id="PTHR42776:SF13">
    <property type="entry name" value="DIPEPTIDYL-PEPTIDASE 5"/>
    <property type="match status" value="1"/>
</dbReference>
<evidence type="ECO:0000256" key="5">
    <source>
        <dbReference type="ARBA" id="ARBA00022825"/>
    </source>
</evidence>
<feature type="chain" id="PRO_5022844653" evidence="7">
    <location>
        <begin position="33"/>
        <end position="757"/>
    </location>
</feature>
<dbReference type="Pfam" id="PF00326">
    <property type="entry name" value="Peptidase_S9"/>
    <property type="match status" value="1"/>
</dbReference>
<evidence type="ECO:0000256" key="7">
    <source>
        <dbReference type="SAM" id="SignalP"/>
    </source>
</evidence>
<keyword evidence="5" id="KW-0720">Serine protease</keyword>
<reference evidence="9 10" key="1">
    <citation type="submission" date="2019-02" db="EMBL/GenBank/DDBJ databases">
        <title>Deep-cultivation of Planctomycetes and their phenomic and genomic characterization uncovers novel biology.</title>
        <authorList>
            <person name="Wiegand S."/>
            <person name="Jogler M."/>
            <person name="Boedeker C."/>
            <person name="Pinto D."/>
            <person name="Vollmers J."/>
            <person name="Rivas-Marin E."/>
            <person name="Kohn T."/>
            <person name="Peeters S.H."/>
            <person name="Heuer A."/>
            <person name="Rast P."/>
            <person name="Oberbeckmann S."/>
            <person name="Bunk B."/>
            <person name="Jeske O."/>
            <person name="Meyerdierks A."/>
            <person name="Storesund J.E."/>
            <person name="Kallscheuer N."/>
            <person name="Luecker S."/>
            <person name="Lage O.M."/>
            <person name="Pohl T."/>
            <person name="Merkel B.J."/>
            <person name="Hornburger P."/>
            <person name="Mueller R.-W."/>
            <person name="Bruemmer F."/>
            <person name="Labrenz M."/>
            <person name="Spormann A.M."/>
            <person name="Op Den Camp H."/>
            <person name="Overmann J."/>
            <person name="Amann R."/>
            <person name="Jetten M.S.M."/>
            <person name="Mascher T."/>
            <person name="Medema M.H."/>
            <person name="Devos D.P."/>
            <person name="Kaster A.-K."/>
            <person name="Ovreas L."/>
            <person name="Rohde M."/>
            <person name="Galperin M.Y."/>
            <person name="Jogler C."/>
        </authorList>
    </citation>
    <scope>NUCLEOTIDE SEQUENCE [LARGE SCALE GENOMIC DNA]</scope>
    <source>
        <strain evidence="9 10">Pan14r</strain>
    </source>
</reference>
<evidence type="ECO:0000256" key="1">
    <source>
        <dbReference type="ARBA" id="ARBA00010040"/>
    </source>
</evidence>
<accession>A0A5C5Y063</accession>
<dbReference type="EMBL" id="SJPL01000001">
    <property type="protein sequence ID" value="TWT69116.1"/>
    <property type="molecule type" value="Genomic_DNA"/>
</dbReference>
<dbReference type="Gene3D" id="3.40.50.1820">
    <property type="entry name" value="alpha/beta hydrolase"/>
    <property type="match status" value="1"/>
</dbReference>
<name>A0A5C5Y063_9PLAN</name>
<dbReference type="Pfam" id="PF07676">
    <property type="entry name" value="PD40"/>
    <property type="match status" value="1"/>
</dbReference>
<dbReference type="EC" id="3.4.14.12" evidence="9"/>
<keyword evidence="2" id="KW-0645">Protease</keyword>